<reference evidence="2 3" key="1">
    <citation type="journal article" date="2014" name="BMC Genomics">
        <title>Comparison of environmental and isolate Sulfobacillus genomes reveals diverse carbon, sulfur, nitrogen, and hydrogen metabolisms.</title>
        <authorList>
            <person name="Justice N.B."/>
            <person name="Norman A."/>
            <person name="Brown C.T."/>
            <person name="Singh A."/>
            <person name="Thomas B.C."/>
            <person name="Banfield J.F."/>
        </authorList>
    </citation>
    <scope>NUCLEOTIDE SEQUENCE [LARGE SCALE GENOMIC DNA]</scope>
    <source>
        <strain evidence="2">AMDSBA4</strain>
    </source>
</reference>
<feature type="transmembrane region" description="Helical" evidence="1">
    <location>
        <begin position="167"/>
        <end position="184"/>
    </location>
</feature>
<dbReference type="Proteomes" id="UP000242972">
    <property type="component" value="Unassembled WGS sequence"/>
</dbReference>
<name>A0A2T2XFA5_9FIRM</name>
<dbReference type="AlphaFoldDB" id="A0A2T2XFA5"/>
<evidence type="ECO:0000313" key="3">
    <source>
        <dbReference type="Proteomes" id="UP000242972"/>
    </source>
</evidence>
<keyword evidence="1" id="KW-1133">Transmembrane helix</keyword>
<proteinExistence type="predicted"/>
<protein>
    <submittedName>
        <fullName evidence="2">Uncharacterized protein</fullName>
    </submittedName>
</protein>
<gene>
    <name evidence="2" type="ORF">C7B46_11035</name>
</gene>
<feature type="transmembrane region" description="Helical" evidence="1">
    <location>
        <begin position="140"/>
        <end position="160"/>
    </location>
</feature>
<feature type="transmembrane region" description="Helical" evidence="1">
    <location>
        <begin position="196"/>
        <end position="215"/>
    </location>
</feature>
<accession>A0A2T2XFA5</accession>
<organism evidence="2 3">
    <name type="scientific">Sulfobacillus benefaciens</name>
    <dbReference type="NCBI Taxonomy" id="453960"/>
    <lineage>
        <taxon>Bacteria</taxon>
        <taxon>Bacillati</taxon>
        <taxon>Bacillota</taxon>
        <taxon>Clostridia</taxon>
        <taxon>Eubacteriales</taxon>
        <taxon>Clostridiales Family XVII. Incertae Sedis</taxon>
        <taxon>Sulfobacillus</taxon>
    </lineage>
</organism>
<dbReference type="EMBL" id="PXYW01000025">
    <property type="protein sequence ID" value="PSR33185.1"/>
    <property type="molecule type" value="Genomic_DNA"/>
</dbReference>
<evidence type="ECO:0000313" key="2">
    <source>
        <dbReference type="EMBL" id="PSR33185.1"/>
    </source>
</evidence>
<evidence type="ECO:0000256" key="1">
    <source>
        <dbReference type="SAM" id="Phobius"/>
    </source>
</evidence>
<comment type="caution">
    <text evidence="2">The sequence shown here is derived from an EMBL/GenBank/DDBJ whole genome shotgun (WGS) entry which is preliminary data.</text>
</comment>
<keyword evidence="1" id="KW-0472">Membrane</keyword>
<feature type="transmembrane region" description="Helical" evidence="1">
    <location>
        <begin position="89"/>
        <end position="108"/>
    </location>
</feature>
<sequence>MSSLNPLTWSLEQLSRWVDQALVRVADSLFRQVVFAPIRWSQMANELYRTNLQLALASLCLGLIWTLIQHMWPIWERRTIGTSVFSLERTVTAALMAVVALPVVRGLLDFNDAIVRSFTTHLPTAAVTSSSPLELSLNPLLALALGAIVLGLLVYLGVFYALRTVEVYILTGLIPWFMVLWANGRDDGWLKNLSRELLVAIFVQCLHAMVFWLFVQMAVHTSSLADEFFQAGVLWYMTKIPDQLRRLFGASGGRGRLLPWM</sequence>
<keyword evidence="1" id="KW-0812">Transmembrane</keyword>
<feature type="transmembrane region" description="Helical" evidence="1">
    <location>
        <begin position="50"/>
        <end position="68"/>
    </location>
</feature>